<evidence type="ECO:0000256" key="6">
    <source>
        <dbReference type="ARBA" id="ARBA00023242"/>
    </source>
</evidence>
<keyword evidence="6" id="KW-0539">Nucleus</keyword>
<dbReference type="InterPro" id="IPR008610">
    <property type="entry name" value="Ebp2"/>
</dbReference>
<keyword evidence="9" id="KW-1185">Reference proteome</keyword>
<dbReference type="EMBL" id="JBICBT010000590">
    <property type="protein sequence ID" value="KAL3108498.1"/>
    <property type="molecule type" value="Genomic_DNA"/>
</dbReference>
<comment type="subcellular location">
    <subcellularLocation>
        <location evidence="2">Nucleus</location>
        <location evidence="2">Nucleolus</location>
    </subcellularLocation>
</comment>
<dbReference type="PANTHER" id="PTHR13028">
    <property type="entry name" value="RRNA PROCESSING PROTEIN EBNA1-BINDING PROTEIN-RELATED"/>
    <property type="match status" value="1"/>
</dbReference>
<comment type="caution">
    <text evidence="8">The sequence shown here is derived from an EMBL/GenBank/DDBJ whole genome shotgun (WGS) entry which is preliminary data.</text>
</comment>
<feature type="region of interest" description="Disordered" evidence="7">
    <location>
        <begin position="188"/>
        <end position="297"/>
    </location>
</feature>
<protein>
    <recommendedName>
        <fullName evidence="10">rRNA-processing protein EBP2</fullName>
    </recommendedName>
</protein>
<reference evidence="8 9" key="1">
    <citation type="submission" date="2024-10" db="EMBL/GenBank/DDBJ databases">
        <authorList>
            <person name="Kim D."/>
        </authorList>
    </citation>
    <scope>NUCLEOTIDE SEQUENCE [LARGE SCALE GENOMIC DNA]</scope>
    <source>
        <strain evidence="8">BH-2024</strain>
    </source>
</reference>
<evidence type="ECO:0000256" key="5">
    <source>
        <dbReference type="ARBA" id="ARBA00023054"/>
    </source>
</evidence>
<dbReference type="Pfam" id="PF05890">
    <property type="entry name" value="Ebp2"/>
    <property type="match status" value="1"/>
</dbReference>
<evidence type="ECO:0000256" key="3">
    <source>
        <dbReference type="ARBA" id="ARBA00007336"/>
    </source>
</evidence>
<evidence type="ECO:0008006" key="10">
    <source>
        <dbReference type="Google" id="ProtNLM"/>
    </source>
</evidence>
<comment type="similarity">
    <text evidence="3">Belongs to the EBP2 family.</text>
</comment>
<feature type="compositionally biased region" description="Acidic residues" evidence="7">
    <location>
        <begin position="20"/>
        <end position="31"/>
    </location>
</feature>
<evidence type="ECO:0000313" key="9">
    <source>
        <dbReference type="Proteomes" id="UP001620626"/>
    </source>
</evidence>
<accession>A0ABD2L024</accession>
<dbReference type="GO" id="GO:0005730">
    <property type="term" value="C:nucleolus"/>
    <property type="evidence" value="ECO:0007669"/>
    <property type="project" value="UniProtKB-SubCell"/>
</dbReference>
<dbReference type="AlphaFoldDB" id="A0ABD2L024"/>
<evidence type="ECO:0000256" key="2">
    <source>
        <dbReference type="ARBA" id="ARBA00004604"/>
    </source>
</evidence>
<name>A0ABD2L024_9BILA</name>
<keyword evidence="4" id="KW-0690">Ribosome biogenesis</keyword>
<evidence type="ECO:0000256" key="4">
    <source>
        <dbReference type="ARBA" id="ARBA00022517"/>
    </source>
</evidence>
<evidence type="ECO:0000313" key="8">
    <source>
        <dbReference type="EMBL" id="KAL3108498.1"/>
    </source>
</evidence>
<evidence type="ECO:0000256" key="7">
    <source>
        <dbReference type="SAM" id="MobiDB-lite"/>
    </source>
</evidence>
<dbReference type="Proteomes" id="UP001620626">
    <property type="component" value="Unassembled WGS sequence"/>
</dbReference>
<gene>
    <name evidence="8" type="ORF">niasHT_015420</name>
</gene>
<dbReference type="PANTHER" id="PTHR13028:SF0">
    <property type="entry name" value="RRNA-PROCESSING PROTEIN EBP2-RELATED"/>
    <property type="match status" value="1"/>
</dbReference>
<comment type="function">
    <text evidence="1">Required for the processing of the 27S pre-rRNA.</text>
</comment>
<keyword evidence="5" id="KW-0175">Coiled coil</keyword>
<evidence type="ECO:0000256" key="1">
    <source>
        <dbReference type="ARBA" id="ARBA00003387"/>
    </source>
</evidence>
<feature type="compositionally biased region" description="Basic residues" evidence="7">
    <location>
        <begin position="249"/>
        <end position="259"/>
    </location>
</feature>
<feature type="region of interest" description="Disordered" evidence="7">
    <location>
        <begin position="1"/>
        <end position="47"/>
    </location>
</feature>
<sequence>MSDSADESADPLDALVFMEQAEENGSDFSDAEEGKGMAEENSSDESEYNELQIAFKEGLLQKHGLNALQTKKRETIYKKEEMERKFVQIHRKREWLDTLNVTFAPNLCYMGKVDSDFEREEAFSNQALNAVRTTLPRLHSLKVPIHRPSDYFAEMAKSEEQMDRVERKLLRVKADRENRDKSKRLREERKFAVKVQRSREERKRKEKRNLIEATKKHRKGMKGQLEEMLNNTKRAKWEDDEEGDGGRKASYKLGRKGGKRSGTDGRKMSRKGRDKKFGFGGQKKRSKRNDKKSFETQ</sequence>
<feature type="compositionally biased region" description="Acidic residues" evidence="7">
    <location>
        <begin position="1"/>
        <end position="10"/>
    </location>
</feature>
<organism evidence="8 9">
    <name type="scientific">Heterodera trifolii</name>
    <dbReference type="NCBI Taxonomy" id="157864"/>
    <lineage>
        <taxon>Eukaryota</taxon>
        <taxon>Metazoa</taxon>
        <taxon>Ecdysozoa</taxon>
        <taxon>Nematoda</taxon>
        <taxon>Chromadorea</taxon>
        <taxon>Rhabditida</taxon>
        <taxon>Tylenchina</taxon>
        <taxon>Tylenchomorpha</taxon>
        <taxon>Tylenchoidea</taxon>
        <taxon>Heteroderidae</taxon>
        <taxon>Heteroderinae</taxon>
        <taxon>Heterodera</taxon>
    </lineage>
</organism>
<proteinExistence type="inferred from homology"/>
<dbReference type="GO" id="GO:0042254">
    <property type="term" value="P:ribosome biogenesis"/>
    <property type="evidence" value="ECO:0007669"/>
    <property type="project" value="UniProtKB-KW"/>
</dbReference>
<feature type="compositionally biased region" description="Basic and acidic residues" evidence="7">
    <location>
        <begin position="188"/>
        <end position="214"/>
    </location>
</feature>